<sequence length="288" mass="30169">MATILTAVGFMAALGLMLALMLVVANRSLYVYEDPRIDQVEDLLPKANCGACGEAGCRTFAELLVKGEVDPGKCTVNAKATNQLIADFLGVSLGNTEKRVARLACAGGAHVAYIRASYGGISSCRAAALVNGGGKGCSWGCLGMGDCVEVCQFGALSLDEHGLPVVDEDKCTACGDCVTVCPKDLFSIQPVSHRLWVACKSLDAGDEVEHHCAVACTACGRCVQDSPEGLIEIRDNLAVVDYTKNALASKVAIERCPTGAIVWLESDGSVTKGRDARKVVRKAPLPMA</sequence>
<evidence type="ECO:0000256" key="8">
    <source>
        <dbReference type="ARBA" id="ARBA00023014"/>
    </source>
</evidence>
<feature type="domain" description="4Fe-4S ferredoxin-type" evidence="11">
    <location>
        <begin position="162"/>
        <end position="191"/>
    </location>
</feature>
<evidence type="ECO:0000256" key="7">
    <source>
        <dbReference type="ARBA" id="ARBA00023004"/>
    </source>
</evidence>
<evidence type="ECO:0000256" key="3">
    <source>
        <dbReference type="ARBA" id="ARBA00022723"/>
    </source>
</evidence>
<evidence type="ECO:0000313" key="13">
    <source>
        <dbReference type="EMBL" id="NKN34058.1"/>
    </source>
</evidence>
<dbReference type="SUPFAM" id="SSF54862">
    <property type="entry name" value="4Fe-4S ferredoxins"/>
    <property type="match status" value="1"/>
</dbReference>
<comment type="caution">
    <text evidence="10">Lacks conserved residue(s) required for the propagation of feature annotation.</text>
</comment>
<comment type="cofactor">
    <cofactor evidence="10">
        <name>[4Fe-4S] cluster</name>
        <dbReference type="ChEBI" id="CHEBI:49883"/>
    </cofactor>
    <text evidence="10">Binds 3 [4Fe-4S] clusters.</text>
</comment>
<organism evidence="13 14">
    <name type="scientific">Marichromatium bheemlicum</name>
    <dbReference type="NCBI Taxonomy" id="365339"/>
    <lineage>
        <taxon>Bacteria</taxon>
        <taxon>Pseudomonadati</taxon>
        <taxon>Pseudomonadota</taxon>
        <taxon>Gammaproteobacteria</taxon>
        <taxon>Chromatiales</taxon>
        <taxon>Chromatiaceae</taxon>
        <taxon>Marichromatium</taxon>
    </lineage>
</organism>
<keyword evidence="10" id="KW-1003">Cell membrane</keyword>
<feature type="binding site" evidence="10">
    <location>
        <position position="151"/>
    </location>
    <ligand>
        <name>[4Fe-4S] cluster</name>
        <dbReference type="ChEBI" id="CHEBI:49883"/>
        <label>3</label>
    </ligand>
</feature>
<dbReference type="InterPro" id="IPR017900">
    <property type="entry name" value="4Fe4S_Fe_S_CS"/>
</dbReference>
<evidence type="ECO:0000256" key="5">
    <source>
        <dbReference type="ARBA" id="ARBA00022967"/>
    </source>
</evidence>
<keyword evidence="9 10" id="KW-0472">Membrane</keyword>
<dbReference type="InterPro" id="IPR017896">
    <property type="entry name" value="4Fe4S_Fe-S-bd"/>
</dbReference>
<evidence type="ECO:0000256" key="4">
    <source>
        <dbReference type="ARBA" id="ARBA00022737"/>
    </source>
</evidence>
<evidence type="ECO:0000259" key="11">
    <source>
        <dbReference type="PROSITE" id="PS51379"/>
    </source>
</evidence>
<evidence type="ECO:0000256" key="2">
    <source>
        <dbReference type="ARBA" id="ARBA00022485"/>
    </source>
</evidence>
<feature type="binding site" evidence="10">
    <location>
        <position position="74"/>
    </location>
    <ligand>
        <name>[4Fe-4S] cluster</name>
        <dbReference type="ChEBI" id="CHEBI:49883"/>
        <label>1</label>
    </ligand>
</feature>
<dbReference type="PROSITE" id="PS51656">
    <property type="entry name" value="4FE4S"/>
    <property type="match status" value="1"/>
</dbReference>
<feature type="binding site" evidence="10">
    <location>
        <position position="49"/>
    </location>
    <ligand>
        <name>[4Fe-4S] cluster</name>
        <dbReference type="ChEBI" id="CHEBI:49883"/>
        <label>1</label>
    </ligand>
</feature>
<keyword evidence="1 10" id="KW-0813">Transport</keyword>
<dbReference type="Gene3D" id="3.30.70.20">
    <property type="match status" value="2"/>
</dbReference>
<feature type="binding site" evidence="10">
    <location>
        <position position="57"/>
    </location>
    <ligand>
        <name>[4Fe-4S] cluster</name>
        <dbReference type="ChEBI" id="CHEBI:49883"/>
        <label>1</label>
    </ligand>
</feature>
<feature type="domain" description="4Fe-4S ferredoxin-type" evidence="11">
    <location>
        <begin position="206"/>
        <end position="236"/>
    </location>
</feature>
<keyword evidence="5 10" id="KW-1278">Translocase</keyword>
<feature type="binding site" evidence="10">
    <location>
        <position position="147"/>
    </location>
    <ligand>
        <name>[4Fe-4S] cluster</name>
        <dbReference type="ChEBI" id="CHEBI:49883"/>
        <label>2</label>
    </ligand>
</feature>
<dbReference type="HAMAP" id="MF_00463">
    <property type="entry name" value="RsxB_RnfB"/>
    <property type="match status" value="1"/>
</dbReference>
<keyword evidence="7 10" id="KW-0408">Iron</keyword>
<feature type="binding site" evidence="10">
    <location>
        <position position="181"/>
    </location>
    <ligand>
        <name>[4Fe-4S] cluster</name>
        <dbReference type="ChEBI" id="CHEBI:49883"/>
        <label>2</label>
    </ligand>
</feature>
<evidence type="ECO:0000256" key="1">
    <source>
        <dbReference type="ARBA" id="ARBA00022448"/>
    </source>
</evidence>
<name>A0ABX1I9Y5_9GAMM</name>
<keyword evidence="6 10" id="KW-0249">Electron transport</keyword>
<protein>
    <recommendedName>
        <fullName evidence="10">Ion-translocating oxidoreductase complex subunit B</fullName>
        <ecNumber evidence="10">7.-.-.-</ecNumber>
    </recommendedName>
    <alternativeName>
        <fullName evidence="10">Rnf electron transport complex subunit B</fullName>
    </alternativeName>
</protein>
<evidence type="ECO:0000256" key="6">
    <source>
        <dbReference type="ARBA" id="ARBA00022982"/>
    </source>
</evidence>
<feature type="binding site" evidence="10">
    <location>
        <position position="171"/>
    </location>
    <ligand>
        <name>[4Fe-4S] cluster</name>
        <dbReference type="ChEBI" id="CHEBI:49883"/>
        <label>3</label>
    </ligand>
</feature>
<dbReference type="RefSeq" id="WP_168670239.1">
    <property type="nucleotide sequence ID" value="NZ_JAAXKX010000019.1"/>
</dbReference>
<evidence type="ECO:0000256" key="10">
    <source>
        <dbReference type="HAMAP-Rule" id="MF_00463"/>
    </source>
</evidence>
<dbReference type="InterPro" id="IPR007202">
    <property type="entry name" value="4Fe-4S_dom"/>
</dbReference>
<dbReference type="EC" id="7.-.-.-" evidence="10"/>
<dbReference type="PANTHER" id="PTHR43560">
    <property type="entry name" value="ION-TRANSLOCATING OXIDOREDUCTASE COMPLEX SUBUNIT B"/>
    <property type="match status" value="1"/>
</dbReference>
<feature type="binding site" evidence="10">
    <location>
        <position position="137"/>
    </location>
    <ligand>
        <name>[4Fe-4S] cluster</name>
        <dbReference type="ChEBI" id="CHEBI:49883"/>
        <label>2</label>
    </ligand>
</feature>
<comment type="function">
    <text evidence="10">Part of a membrane-bound complex that couples electron transfer with translocation of ions across the membrane.</text>
</comment>
<keyword evidence="4 10" id="KW-0677">Repeat</keyword>
<keyword evidence="2 10" id="KW-0004">4Fe-4S</keyword>
<dbReference type="EMBL" id="JAAXKX010000019">
    <property type="protein sequence ID" value="NKN34058.1"/>
    <property type="molecule type" value="Genomic_DNA"/>
</dbReference>
<feature type="binding site" evidence="10">
    <location>
        <position position="52"/>
    </location>
    <ligand>
        <name>[4Fe-4S] cluster</name>
        <dbReference type="ChEBI" id="CHEBI:49883"/>
        <label>1</label>
    </ligand>
</feature>
<dbReference type="PANTHER" id="PTHR43560:SF1">
    <property type="entry name" value="ION-TRANSLOCATING OXIDOREDUCTASE COMPLEX SUBUNIT B"/>
    <property type="match status" value="1"/>
</dbReference>
<keyword evidence="10" id="KW-0997">Cell inner membrane</keyword>
<reference evidence="13 14" key="1">
    <citation type="submission" date="2020-04" db="EMBL/GenBank/DDBJ databases">
        <title>Draft Whole-Genome sequence of Marichromatium bheemlicum DSM 18632, type strain.</title>
        <authorList>
            <person name="Kyndt J.A."/>
            <person name="Meyer T.E."/>
        </authorList>
    </citation>
    <scope>NUCLEOTIDE SEQUENCE [LARGE SCALE GENOMIC DNA]</scope>
    <source>
        <strain evidence="13 14">DSM 18632</strain>
    </source>
</reference>
<feature type="binding site" evidence="10">
    <location>
        <position position="141"/>
    </location>
    <ligand>
        <name>[4Fe-4S] cluster</name>
        <dbReference type="ChEBI" id="CHEBI:49883"/>
        <label>2</label>
    </ligand>
</feature>
<comment type="similarity">
    <text evidence="10">Belongs to the 4Fe4S bacterial-type ferredoxin family. RnfB subfamily.</text>
</comment>
<dbReference type="Pfam" id="PF04060">
    <property type="entry name" value="FeS"/>
    <property type="match status" value="1"/>
</dbReference>
<keyword evidence="14" id="KW-1185">Reference proteome</keyword>
<feature type="domain" description="4Fe-4S" evidence="12">
    <location>
        <begin position="32"/>
        <end position="91"/>
    </location>
</feature>
<comment type="subcellular location">
    <subcellularLocation>
        <location evidence="10">Cell inner membrane</location>
    </subcellularLocation>
</comment>
<evidence type="ECO:0000259" key="12">
    <source>
        <dbReference type="PROSITE" id="PS51656"/>
    </source>
</evidence>
<dbReference type="InterPro" id="IPR010207">
    <property type="entry name" value="Elect_transpt_cplx_RnfB/RsxB"/>
</dbReference>
<comment type="caution">
    <text evidence="13">The sequence shown here is derived from an EMBL/GenBank/DDBJ whole genome shotgun (WGS) entry which is preliminary data.</text>
</comment>
<dbReference type="Pfam" id="PF12838">
    <property type="entry name" value="Fer4_7"/>
    <property type="match status" value="1"/>
</dbReference>
<feature type="region of interest" description="Hydrophobic" evidence="10">
    <location>
        <begin position="1"/>
        <end position="26"/>
    </location>
</feature>
<keyword evidence="8 10" id="KW-0411">Iron-sulfur</keyword>
<keyword evidence="3 10" id="KW-0479">Metal-binding</keyword>
<dbReference type="Proteomes" id="UP000740754">
    <property type="component" value="Unassembled WGS sequence"/>
</dbReference>
<evidence type="ECO:0000313" key="14">
    <source>
        <dbReference type="Proteomes" id="UP000740754"/>
    </source>
</evidence>
<dbReference type="InterPro" id="IPR050395">
    <property type="entry name" value="4Fe4S_Ferredoxin_RnfB"/>
</dbReference>
<comment type="subunit">
    <text evidence="10">The complex is composed of six subunits: RnfA, RnfB, RnfC, RnfD, RnfE and RnfG.</text>
</comment>
<feature type="domain" description="4Fe-4S ferredoxin-type" evidence="11">
    <location>
        <begin position="126"/>
        <end position="161"/>
    </location>
</feature>
<proteinExistence type="inferred from homology"/>
<gene>
    <name evidence="10" type="primary">rnfB</name>
    <name evidence="13" type="ORF">HF203_12595</name>
</gene>
<evidence type="ECO:0000256" key="9">
    <source>
        <dbReference type="ARBA" id="ARBA00023136"/>
    </source>
</evidence>
<accession>A0ABX1I9Y5</accession>
<dbReference type="Gene3D" id="1.10.15.40">
    <property type="entry name" value="Electron transport complex subunit B, putative Fe-S cluster"/>
    <property type="match status" value="1"/>
</dbReference>
<dbReference type="PROSITE" id="PS00198">
    <property type="entry name" value="4FE4S_FER_1"/>
    <property type="match status" value="1"/>
</dbReference>
<feature type="binding site" evidence="10">
    <location>
        <position position="174"/>
    </location>
    <ligand>
        <name>[4Fe-4S] cluster</name>
        <dbReference type="ChEBI" id="CHEBI:49883"/>
        <label>3</label>
    </ligand>
</feature>
<dbReference type="PROSITE" id="PS51379">
    <property type="entry name" value="4FE4S_FER_2"/>
    <property type="match status" value="3"/>
</dbReference>
<feature type="binding site" evidence="10">
    <location>
        <position position="177"/>
    </location>
    <ligand>
        <name>[4Fe-4S] cluster</name>
        <dbReference type="ChEBI" id="CHEBI:49883"/>
        <label>3</label>
    </ligand>
</feature>